<dbReference type="InterPro" id="IPR016477">
    <property type="entry name" value="Fructo-/Ketosamine-3-kinase"/>
</dbReference>
<comment type="similarity">
    <text evidence="1 2">Belongs to the fructosamine kinase family.</text>
</comment>
<dbReference type="InterPro" id="IPR011009">
    <property type="entry name" value="Kinase-like_dom_sf"/>
</dbReference>
<evidence type="ECO:0000256" key="2">
    <source>
        <dbReference type="PIRNR" id="PIRNR006221"/>
    </source>
</evidence>
<dbReference type="PANTHER" id="PTHR12149">
    <property type="entry name" value="FRUCTOSAMINE 3 KINASE-RELATED PROTEIN"/>
    <property type="match status" value="1"/>
</dbReference>
<dbReference type="RefSeq" id="WP_202009036.1">
    <property type="nucleotide sequence ID" value="NZ_JAERRB010000003.1"/>
</dbReference>
<dbReference type="PIRSF" id="PIRSF006221">
    <property type="entry name" value="Ketosamine-3-kinase"/>
    <property type="match status" value="1"/>
</dbReference>
<keyword evidence="2" id="KW-0808">Transferase</keyword>
<dbReference type="PANTHER" id="PTHR12149:SF8">
    <property type="entry name" value="PROTEIN-RIBULOSAMINE 3-KINASE"/>
    <property type="match status" value="1"/>
</dbReference>
<evidence type="ECO:0000313" key="4">
    <source>
        <dbReference type="Proteomes" id="UP000613030"/>
    </source>
</evidence>
<accession>A0ABS1KSK2</accession>
<evidence type="ECO:0000256" key="1">
    <source>
        <dbReference type="ARBA" id="ARBA00009460"/>
    </source>
</evidence>
<dbReference type="EMBL" id="JAERRB010000003">
    <property type="protein sequence ID" value="MBL0741667.1"/>
    <property type="molecule type" value="Genomic_DNA"/>
</dbReference>
<proteinExistence type="inferred from homology"/>
<evidence type="ECO:0000313" key="3">
    <source>
        <dbReference type="EMBL" id="MBL0741667.1"/>
    </source>
</evidence>
<dbReference type="Gene3D" id="3.30.200.20">
    <property type="entry name" value="Phosphorylase Kinase, domain 1"/>
    <property type="match status" value="1"/>
</dbReference>
<organism evidence="3 4">
    <name type="scientific">Chryseolinea lacunae</name>
    <dbReference type="NCBI Taxonomy" id="2801331"/>
    <lineage>
        <taxon>Bacteria</taxon>
        <taxon>Pseudomonadati</taxon>
        <taxon>Bacteroidota</taxon>
        <taxon>Cytophagia</taxon>
        <taxon>Cytophagales</taxon>
        <taxon>Fulvivirgaceae</taxon>
        <taxon>Chryseolinea</taxon>
    </lineage>
</organism>
<sequence>MLSEVPPEVQQGIIEFLQRDSSPATVTNFSFVGGGSINKAGKLGTSAGEFFLKWNEAQKFPGMFEAEVKGLTLLRAPGVIYIPKVVHTGETSSFQYLLLEFITPSARGKKYWEHLGQQLAALHRVTAARFGLDHANYIGSLPQHNTPTTTWVAFYIEQRLTVQVKLACDAHRVDARWTKMFEALYKRLPELLPEELPALLHGDLWSGNLLANAQGAPCLVDPAVYFGHREAELAMTQLFGGFDNEFYEAYHHAYPLQPGFERRVDLYTLYPLLVHVNLFGGSYVGAVENVLRKYT</sequence>
<dbReference type="Proteomes" id="UP000613030">
    <property type="component" value="Unassembled WGS sequence"/>
</dbReference>
<dbReference type="Pfam" id="PF03881">
    <property type="entry name" value="Fructosamin_kin"/>
    <property type="match status" value="1"/>
</dbReference>
<reference evidence="3 4" key="1">
    <citation type="submission" date="2021-01" db="EMBL/GenBank/DDBJ databases">
        <title>Chryseolinea sp. Jin1 Genome sequencing and assembly.</title>
        <authorList>
            <person name="Kim I."/>
        </authorList>
    </citation>
    <scope>NUCLEOTIDE SEQUENCE [LARGE SCALE GENOMIC DNA]</scope>
    <source>
        <strain evidence="3 4">Jin1</strain>
    </source>
</reference>
<gene>
    <name evidence="3" type="ORF">JI741_10590</name>
</gene>
<protein>
    <submittedName>
        <fullName evidence="3">Fructosamine kinase family protein</fullName>
    </submittedName>
</protein>
<keyword evidence="2 3" id="KW-0418">Kinase</keyword>
<keyword evidence="4" id="KW-1185">Reference proteome</keyword>
<name>A0ABS1KSK2_9BACT</name>
<dbReference type="GO" id="GO:0016301">
    <property type="term" value="F:kinase activity"/>
    <property type="evidence" value="ECO:0007669"/>
    <property type="project" value="UniProtKB-KW"/>
</dbReference>
<comment type="caution">
    <text evidence="3">The sequence shown here is derived from an EMBL/GenBank/DDBJ whole genome shotgun (WGS) entry which is preliminary data.</text>
</comment>
<dbReference type="SUPFAM" id="SSF56112">
    <property type="entry name" value="Protein kinase-like (PK-like)"/>
    <property type="match status" value="1"/>
</dbReference>
<dbReference type="Gene3D" id="3.90.1200.10">
    <property type="match status" value="1"/>
</dbReference>